<organism evidence="5 7">
    <name type="scientific">Bursaphelenchus xylophilus</name>
    <name type="common">Pinewood nematode worm</name>
    <name type="synonym">Aphelenchoides xylophilus</name>
    <dbReference type="NCBI Taxonomy" id="6326"/>
    <lineage>
        <taxon>Eukaryota</taxon>
        <taxon>Metazoa</taxon>
        <taxon>Ecdysozoa</taxon>
        <taxon>Nematoda</taxon>
        <taxon>Chromadorea</taxon>
        <taxon>Rhabditida</taxon>
        <taxon>Tylenchina</taxon>
        <taxon>Tylenchomorpha</taxon>
        <taxon>Aphelenchoidea</taxon>
        <taxon>Aphelenchoididae</taxon>
        <taxon>Bursaphelenchus</taxon>
    </lineage>
</organism>
<dbReference type="Proteomes" id="UP000582659">
    <property type="component" value="Unassembled WGS sequence"/>
</dbReference>
<keyword evidence="2" id="KW-0472">Membrane</keyword>
<dbReference type="InterPro" id="IPR053322">
    <property type="entry name" value="PLA2-like"/>
</dbReference>
<evidence type="ECO:0000256" key="2">
    <source>
        <dbReference type="SAM" id="Phobius"/>
    </source>
</evidence>
<gene>
    <name evidence="4" type="ORF">BXYJ_LOCUS10660</name>
</gene>
<dbReference type="Proteomes" id="UP000659654">
    <property type="component" value="Unassembled WGS sequence"/>
</dbReference>
<dbReference type="WBParaSite" id="BXY_0864200.1">
    <property type="protein sequence ID" value="BXY_0864200.1"/>
    <property type="gene ID" value="BXY_0864200"/>
</dbReference>
<keyword evidence="3" id="KW-0732">Signal</keyword>
<evidence type="ECO:0000313" key="6">
    <source>
        <dbReference type="Proteomes" id="UP000659654"/>
    </source>
</evidence>
<evidence type="ECO:0000256" key="3">
    <source>
        <dbReference type="SAM" id="SignalP"/>
    </source>
</evidence>
<evidence type="ECO:0000256" key="1">
    <source>
        <dbReference type="SAM" id="MobiDB-lite"/>
    </source>
</evidence>
<proteinExistence type="predicted"/>
<sequence length="389" mass="43859">MEVTGVGMRRLWWILLALCVCFCHGEDGNPVDVEPQVPFEHWHCGTDYFDKMLSHQSVHEDCPNAMIDTNECCRVHDNCYVEHHSQEDCDQVFCDCLAHHMNSTCPHLSQSFCAIVEMFGKEAHRNAYKGFKVQTSGDETVTTTLNSINSKELLGTGGIDLVVENEKLDDNGVSRGKIGLFDNPSMDTTILVDFVKFLEKDTLCFEKDDEFLANCRYQAKQFLDFDPLVGRKSTCECAANRLRIDVGRYLRRCHVQFLDFCPPDLFSPDDYDLDPSMALLQGEESIWSKTVSFQFSIAELLLAFTFVALLLLVGIVLQIIKKKKELSTLNHGPFSTFNHGSIFYPKHQRVPDSQAHLVDSDDEDRSTRSSSSASGVSSNDLPMLPIKTG</sequence>
<keyword evidence="6" id="KW-1185">Reference proteome</keyword>
<evidence type="ECO:0000313" key="5">
    <source>
        <dbReference type="Proteomes" id="UP000095284"/>
    </source>
</evidence>
<reference evidence="4" key="2">
    <citation type="submission" date="2020-09" db="EMBL/GenBank/DDBJ databases">
        <authorList>
            <person name="Kikuchi T."/>
        </authorList>
    </citation>
    <scope>NUCLEOTIDE SEQUENCE</scope>
    <source>
        <strain evidence="4">Ka4C1</strain>
    </source>
</reference>
<accession>A0A1I7S6K4</accession>
<dbReference type="EMBL" id="CAJFCV020000005">
    <property type="protein sequence ID" value="CAG9120516.1"/>
    <property type="molecule type" value="Genomic_DNA"/>
</dbReference>
<evidence type="ECO:0000313" key="4">
    <source>
        <dbReference type="EMBL" id="CAD5229783.1"/>
    </source>
</evidence>
<dbReference type="Proteomes" id="UP000095284">
    <property type="component" value="Unplaced"/>
</dbReference>
<feature type="signal peptide" evidence="3">
    <location>
        <begin position="1"/>
        <end position="25"/>
    </location>
</feature>
<feature type="transmembrane region" description="Helical" evidence="2">
    <location>
        <begin position="300"/>
        <end position="320"/>
    </location>
</feature>
<feature type="compositionally biased region" description="Low complexity" evidence="1">
    <location>
        <begin position="368"/>
        <end position="380"/>
    </location>
</feature>
<keyword evidence="2" id="KW-0812">Transmembrane</keyword>
<dbReference type="OrthoDB" id="5781547at2759"/>
<protein>
    <submittedName>
        <fullName evidence="4">(pine wood nematode) hypothetical protein</fullName>
    </submittedName>
</protein>
<evidence type="ECO:0000313" key="7">
    <source>
        <dbReference type="WBParaSite" id="BXY_0864200.1"/>
    </source>
</evidence>
<feature type="chain" id="PRO_5035359800" evidence="3">
    <location>
        <begin position="26"/>
        <end position="389"/>
    </location>
</feature>
<dbReference type="AlphaFoldDB" id="A0A1I7S6K4"/>
<dbReference type="EMBL" id="CAJFDI010000005">
    <property type="protein sequence ID" value="CAD5229783.1"/>
    <property type="molecule type" value="Genomic_DNA"/>
</dbReference>
<reference evidence="7" key="1">
    <citation type="submission" date="2016-11" db="UniProtKB">
        <authorList>
            <consortium name="WormBaseParasite"/>
        </authorList>
    </citation>
    <scope>IDENTIFICATION</scope>
</reference>
<keyword evidence="2" id="KW-1133">Transmembrane helix</keyword>
<feature type="region of interest" description="Disordered" evidence="1">
    <location>
        <begin position="351"/>
        <end position="389"/>
    </location>
</feature>
<dbReference type="PANTHER" id="PTHR34228">
    <property type="entry name" value="PROTEIN CBG09474-RELATED"/>
    <property type="match status" value="1"/>
</dbReference>
<name>A0A1I7S6K4_BURXY</name>